<keyword evidence="7 9" id="KW-1133">Transmembrane helix</keyword>
<dbReference type="GO" id="GO:0005886">
    <property type="term" value="C:plasma membrane"/>
    <property type="evidence" value="ECO:0007669"/>
    <property type="project" value="UniProtKB-SubCell"/>
</dbReference>
<sequence>MTTQSLPRRGLMNKAWWIENKSLVALLVLIGVVSALNPNFFSIDNLLNILRQTSVNAIMAVGMTLVILTAGIDLSVGSVLALCGALAATMVA</sequence>
<comment type="similarity">
    <text evidence="2">Belongs to the binding-protein-dependent transport system permease family. AraH/RbsC subfamily.</text>
</comment>
<accession>A0A2H9U5D8</accession>
<evidence type="ECO:0000256" key="1">
    <source>
        <dbReference type="ARBA" id="ARBA00004429"/>
    </source>
</evidence>
<protein>
    <submittedName>
        <fullName evidence="10">Ribose ABC transporter permease</fullName>
    </submittedName>
</protein>
<dbReference type="PANTHER" id="PTHR32196:SF21">
    <property type="entry name" value="ABC TRANSPORTER PERMEASE PROTEIN YPHD-RELATED"/>
    <property type="match status" value="1"/>
</dbReference>
<evidence type="ECO:0000256" key="8">
    <source>
        <dbReference type="ARBA" id="ARBA00023136"/>
    </source>
</evidence>
<comment type="caution">
    <text evidence="10">The sequence shown here is derived from an EMBL/GenBank/DDBJ whole genome shotgun (WGS) entry which is preliminary data.</text>
</comment>
<keyword evidence="3" id="KW-0813">Transport</keyword>
<keyword evidence="11" id="KW-1185">Reference proteome</keyword>
<dbReference type="EMBL" id="PGGC01000075">
    <property type="protein sequence ID" value="PJG59237.1"/>
    <property type="molecule type" value="Genomic_DNA"/>
</dbReference>
<dbReference type="InterPro" id="IPR001851">
    <property type="entry name" value="ABC_transp_permease"/>
</dbReference>
<comment type="subcellular location">
    <subcellularLocation>
        <location evidence="1">Cell inner membrane</location>
        <topology evidence="1">Multi-pass membrane protein</topology>
    </subcellularLocation>
</comment>
<evidence type="ECO:0000256" key="7">
    <source>
        <dbReference type="ARBA" id="ARBA00022989"/>
    </source>
</evidence>
<dbReference type="GO" id="GO:0022857">
    <property type="term" value="F:transmembrane transporter activity"/>
    <property type="evidence" value="ECO:0007669"/>
    <property type="project" value="InterPro"/>
</dbReference>
<keyword evidence="4" id="KW-1003">Cell membrane</keyword>
<dbReference type="Proteomes" id="UP000235861">
    <property type="component" value="Unassembled WGS sequence"/>
</dbReference>
<proteinExistence type="inferred from homology"/>
<gene>
    <name evidence="10" type="primary">rbsC</name>
    <name evidence="10" type="ORF">CUC53_08500</name>
</gene>
<evidence type="ECO:0000313" key="11">
    <source>
        <dbReference type="Proteomes" id="UP000235861"/>
    </source>
</evidence>
<name>A0A2H9U5D8_9GAMM</name>
<organism evidence="10 11">
    <name type="scientific">Aeromonas cavernicola</name>
    <dbReference type="NCBI Taxonomy" id="1006623"/>
    <lineage>
        <taxon>Bacteria</taxon>
        <taxon>Pseudomonadati</taxon>
        <taxon>Pseudomonadota</taxon>
        <taxon>Gammaproteobacteria</taxon>
        <taxon>Aeromonadales</taxon>
        <taxon>Aeromonadaceae</taxon>
        <taxon>Aeromonas</taxon>
    </lineage>
</organism>
<dbReference type="AlphaFoldDB" id="A0A2H9U5D8"/>
<feature type="non-terminal residue" evidence="10">
    <location>
        <position position="92"/>
    </location>
</feature>
<evidence type="ECO:0000256" key="3">
    <source>
        <dbReference type="ARBA" id="ARBA00022448"/>
    </source>
</evidence>
<evidence type="ECO:0000256" key="9">
    <source>
        <dbReference type="SAM" id="Phobius"/>
    </source>
</evidence>
<feature type="transmembrane region" description="Helical" evidence="9">
    <location>
        <begin position="59"/>
        <end position="88"/>
    </location>
</feature>
<keyword evidence="5" id="KW-0997">Cell inner membrane</keyword>
<keyword evidence="6 9" id="KW-0812">Transmembrane</keyword>
<evidence type="ECO:0000313" key="10">
    <source>
        <dbReference type="EMBL" id="PJG59237.1"/>
    </source>
</evidence>
<dbReference type="RefSeq" id="WP_420808053.1">
    <property type="nucleotide sequence ID" value="NZ_PGGC01000075.1"/>
</dbReference>
<evidence type="ECO:0000256" key="4">
    <source>
        <dbReference type="ARBA" id="ARBA00022475"/>
    </source>
</evidence>
<dbReference type="PANTHER" id="PTHR32196">
    <property type="entry name" value="ABC TRANSPORTER PERMEASE PROTEIN YPHD-RELATED-RELATED"/>
    <property type="match status" value="1"/>
</dbReference>
<dbReference type="Pfam" id="PF02653">
    <property type="entry name" value="BPD_transp_2"/>
    <property type="match status" value="1"/>
</dbReference>
<evidence type="ECO:0000256" key="5">
    <source>
        <dbReference type="ARBA" id="ARBA00022519"/>
    </source>
</evidence>
<keyword evidence="8 9" id="KW-0472">Membrane</keyword>
<evidence type="ECO:0000256" key="2">
    <source>
        <dbReference type="ARBA" id="ARBA00007942"/>
    </source>
</evidence>
<evidence type="ECO:0000256" key="6">
    <source>
        <dbReference type="ARBA" id="ARBA00022692"/>
    </source>
</evidence>
<reference evidence="10 11" key="1">
    <citation type="submission" date="2017-11" db="EMBL/GenBank/DDBJ databases">
        <title>Draft genome sequence of environmental isolate Aeromonas cavernicola sp. nov. MDC 2508.</title>
        <authorList>
            <person name="Colston S.M."/>
            <person name="Navarro A."/>
            <person name="Martinez-Murcia A.J."/>
            <person name="Graf J."/>
        </authorList>
    </citation>
    <scope>NUCLEOTIDE SEQUENCE [LARGE SCALE GENOMIC DNA]</scope>
    <source>
        <strain evidence="10 11">MDC 2508</strain>
    </source>
</reference>